<protein>
    <recommendedName>
        <fullName evidence="3">Phage gp6-like head-tail connector protein</fullName>
    </recommendedName>
</protein>
<dbReference type="Gene3D" id="1.10.3230.30">
    <property type="entry name" value="Phage gp6-like head-tail connector protein"/>
    <property type="match status" value="1"/>
</dbReference>
<comment type="caution">
    <text evidence="1">The sequence shown here is derived from an EMBL/GenBank/DDBJ whole genome shotgun (WGS) entry which is preliminary data.</text>
</comment>
<sequence length="90" mass="9931">MATLDQLRMHLRFSEDDYGLDEEMSRLLDSARAHLESLDIDVSEPIDPALSHAMILLAGYWFENAGGTEAGPPIAYGVNRLIAPFRGVSL</sequence>
<dbReference type="AlphaFoldDB" id="A0A6A4RG84"/>
<dbReference type="RefSeq" id="WP_158980738.1">
    <property type="nucleotide sequence ID" value="NZ_WSFO01000011.1"/>
</dbReference>
<dbReference type="CDD" id="cd08054">
    <property type="entry name" value="gp6"/>
    <property type="match status" value="1"/>
</dbReference>
<proteinExistence type="predicted"/>
<dbReference type="EMBL" id="WSFO01000011">
    <property type="protein sequence ID" value="KAE9628019.1"/>
    <property type="molecule type" value="Genomic_DNA"/>
</dbReference>
<evidence type="ECO:0000313" key="2">
    <source>
        <dbReference type="Proteomes" id="UP000441586"/>
    </source>
</evidence>
<reference evidence="1 2" key="1">
    <citation type="submission" date="2019-12" db="EMBL/GenBank/DDBJ databases">
        <authorList>
            <person name="Zhang Y.-J."/>
        </authorList>
    </citation>
    <scope>NUCLEOTIDE SEQUENCE [LARGE SCALE GENOMIC DNA]</scope>
    <source>
        <strain evidence="1 2">H18S-6</strain>
    </source>
</reference>
<dbReference type="InterPro" id="IPR006450">
    <property type="entry name" value="Phage_HK97_gp6-like"/>
</dbReference>
<gene>
    <name evidence="1" type="ORF">GP644_18180</name>
</gene>
<name>A0A6A4RG84_9RHOB</name>
<evidence type="ECO:0008006" key="3">
    <source>
        <dbReference type="Google" id="ProtNLM"/>
    </source>
</evidence>
<dbReference type="NCBIfam" id="TIGR01560">
    <property type="entry name" value="put_DNA_pack"/>
    <property type="match status" value="1"/>
</dbReference>
<dbReference type="Proteomes" id="UP000441586">
    <property type="component" value="Unassembled WGS sequence"/>
</dbReference>
<organism evidence="1 2">
    <name type="scientific">Parasedimentitalea maritima</name>
    <dbReference type="NCBI Taxonomy" id="2578117"/>
    <lineage>
        <taxon>Bacteria</taxon>
        <taxon>Pseudomonadati</taxon>
        <taxon>Pseudomonadota</taxon>
        <taxon>Alphaproteobacteria</taxon>
        <taxon>Rhodobacterales</taxon>
        <taxon>Paracoccaceae</taxon>
        <taxon>Parasedimentitalea</taxon>
    </lineage>
</organism>
<evidence type="ECO:0000313" key="1">
    <source>
        <dbReference type="EMBL" id="KAE9628019.1"/>
    </source>
</evidence>
<accession>A0A6A4RG84</accession>